<reference evidence="1" key="1">
    <citation type="submission" date="2020-02" db="EMBL/GenBank/DDBJ databases">
        <title>Unexpected conservation and global transmission of agrobacterial virulence plasmids.</title>
        <authorList>
            <person name="Weisberg A.J."/>
            <person name="Davis E.W. II"/>
            <person name="Tabima J.R."/>
            <person name="Belcher M.S."/>
            <person name="Miller M."/>
            <person name="Kuo C.-H."/>
            <person name="Loper J.E."/>
            <person name="Grunwald N.J."/>
            <person name="Putnam M.L."/>
            <person name="Chang J.H."/>
        </authorList>
    </citation>
    <scope>NUCLEOTIDE SEQUENCE</scope>
    <source>
        <strain evidence="1">Q15/94</strain>
        <plasmid evidence="1">pQ15_94_5</plasmid>
    </source>
</reference>
<proteinExistence type="predicted"/>
<gene>
    <name evidence="1" type="ORF">G6M86_29710</name>
</gene>
<name>A0AAJ4TDV6_AGRTU</name>
<geneLocation type="plasmid" evidence="1 2">
    <name>pQ15_94_5</name>
</geneLocation>
<evidence type="ECO:0000313" key="1">
    <source>
        <dbReference type="EMBL" id="QTG17458.1"/>
    </source>
</evidence>
<keyword evidence="1" id="KW-0614">Plasmid</keyword>
<dbReference type="Proteomes" id="UP000663946">
    <property type="component" value="Plasmid pQ15_94_5"/>
</dbReference>
<evidence type="ECO:0000313" key="2">
    <source>
        <dbReference type="Proteomes" id="UP000663946"/>
    </source>
</evidence>
<organism evidence="1 2">
    <name type="scientific">Agrobacterium tumefaciens</name>
    <dbReference type="NCBI Taxonomy" id="358"/>
    <lineage>
        <taxon>Bacteria</taxon>
        <taxon>Pseudomonadati</taxon>
        <taxon>Pseudomonadota</taxon>
        <taxon>Alphaproteobacteria</taxon>
        <taxon>Hyphomicrobiales</taxon>
        <taxon>Rhizobiaceae</taxon>
        <taxon>Rhizobium/Agrobacterium group</taxon>
        <taxon>Agrobacterium</taxon>
        <taxon>Agrobacterium tumefaciens complex</taxon>
    </lineage>
</organism>
<accession>A0AAJ4TDV6</accession>
<dbReference type="EMBL" id="CP049222">
    <property type="protein sequence ID" value="QTG17458.1"/>
    <property type="molecule type" value="Genomic_DNA"/>
</dbReference>
<dbReference type="RefSeq" id="WP_333723046.1">
    <property type="nucleotide sequence ID" value="NZ_CP049222.1"/>
</dbReference>
<sequence>MINDDLKNNLEKYFEAKKKFDDLNELPTMDYSRDREIIGKALALLSMVADSVRSMAETDASTTVIFEFRTEPELLPGDLATAILLKDGRYVVRMSIALIHLFYLHIRDIGNIPERSYDPSAIVLMAAVAAIAHEVAHILYGHLDTDPKSENHGSGADRALEADADRRGGGGMLSTFMSLTQRKLLAGDTGLKSKGEFLEAAFLGQIVLCAVIGTNPSERSKKYHGPSVRFACFSAGLSEMAARQDFLSRQAIIERLSAAGDIAASFISPKRPMLSSVLTAEEDDAKQFEEITCVLMSRIVPEKADLATVLRRRN</sequence>
<dbReference type="AlphaFoldDB" id="A0AAJ4TDV6"/>
<protein>
    <submittedName>
        <fullName evidence="1">Uncharacterized protein</fullName>
    </submittedName>
</protein>